<keyword evidence="4" id="KW-1185">Reference proteome</keyword>
<dbReference type="Proteomes" id="UP001050691">
    <property type="component" value="Unassembled WGS sequence"/>
</dbReference>
<feature type="transmembrane region" description="Helical" evidence="1">
    <location>
        <begin position="147"/>
        <end position="171"/>
    </location>
</feature>
<keyword evidence="2" id="KW-0732">Signal</keyword>
<dbReference type="EMBL" id="BPWL01000006">
    <property type="protein sequence ID" value="GJJ11138.1"/>
    <property type="molecule type" value="Genomic_DNA"/>
</dbReference>
<accession>A0AAV5ADD5</accession>
<comment type="caution">
    <text evidence="3">The sequence shown here is derived from an EMBL/GenBank/DDBJ whole genome shotgun (WGS) entry which is preliminary data.</text>
</comment>
<reference evidence="3" key="1">
    <citation type="submission" date="2021-10" db="EMBL/GenBank/DDBJ databases">
        <title>De novo Genome Assembly of Clathrus columnatus (Basidiomycota, Fungi) Using Illumina and Nanopore Sequence Data.</title>
        <authorList>
            <person name="Ogiso-Tanaka E."/>
            <person name="Itagaki H."/>
            <person name="Hosoya T."/>
            <person name="Hosaka K."/>
        </authorList>
    </citation>
    <scope>NUCLEOTIDE SEQUENCE</scope>
    <source>
        <strain evidence="3">MO-923</strain>
    </source>
</reference>
<name>A0AAV5ADD5_9AGAM</name>
<dbReference type="AlphaFoldDB" id="A0AAV5ADD5"/>
<feature type="signal peptide" evidence="2">
    <location>
        <begin position="1"/>
        <end position="22"/>
    </location>
</feature>
<feature type="chain" id="PRO_5043932601" evidence="2">
    <location>
        <begin position="23"/>
        <end position="174"/>
    </location>
</feature>
<keyword evidence="1" id="KW-1133">Transmembrane helix</keyword>
<keyword evidence="1" id="KW-0812">Transmembrane</keyword>
<proteinExistence type="predicted"/>
<organism evidence="3 4">
    <name type="scientific">Clathrus columnatus</name>
    <dbReference type="NCBI Taxonomy" id="1419009"/>
    <lineage>
        <taxon>Eukaryota</taxon>
        <taxon>Fungi</taxon>
        <taxon>Dikarya</taxon>
        <taxon>Basidiomycota</taxon>
        <taxon>Agaricomycotina</taxon>
        <taxon>Agaricomycetes</taxon>
        <taxon>Phallomycetidae</taxon>
        <taxon>Phallales</taxon>
        <taxon>Clathraceae</taxon>
        <taxon>Clathrus</taxon>
    </lineage>
</organism>
<sequence>MRFSIVTYLAAGIATLCSSVVADVVFSLNNVNVTGSDLVNFSSAGQSFVQETSCGQSCDSISTQFQNCATDQQCTCSNTTASLLLDCEQCLFNALIEQNVKTPDSKVGSQPVLTAYTTGCGTALKTTFETLSLQLPANWDGPESLKISIGVTVVAVAASATIGFGGFYILWNLK</sequence>
<evidence type="ECO:0000313" key="4">
    <source>
        <dbReference type="Proteomes" id="UP001050691"/>
    </source>
</evidence>
<evidence type="ECO:0000313" key="3">
    <source>
        <dbReference type="EMBL" id="GJJ11138.1"/>
    </source>
</evidence>
<protein>
    <submittedName>
        <fullName evidence="3">Uncharacterized protein</fullName>
    </submittedName>
</protein>
<keyword evidence="1" id="KW-0472">Membrane</keyword>
<evidence type="ECO:0000256" key="2">
    <source>
        <dbReference type="SAM" id="SignalP"/>
    </source>
</evidence>
<gene>
    <name evidence="3" type="ORF">Clacol_005369</name>
</gene>
<evidence type="ECO:0000256" key="1">
    <source>
        <dbReference type="SAM" id="Phobius"/>
    </source>
</evidence>